<gene>
    <name evidence="1" type="ORF">CLLU_14370</name>
</gene>
<evidence type="ECO:0000313" key="2">
    <source>
        <dbReference type="Proteomes" id="UP000237798"/>
    </source>
</evidence>
<name>A0A2T0BNS1_9CLOT</name>
<sequence length="74" mass="8703">MLDENLHVDVEKFTDWAKRHFYMEDIVDIEEDYTGEELERKLIEGGARIVKDAIIYDKEGHWFKQGEITGADIS</sequence>
<evidence type="ECO:0000313" key="1">
    <source>
        <dbReference type="EMBL" id="PRR85516.1"/>
    </source>
</evidence>
<dbReference type="AlphaFoldDB" id="A0A2T0BNS1"/>
<protein>
    <submittedName>
        <fullName evidence="1">Uncharacterized protein</fullName>
    </submittedName>
</protein>
<comment type="caution">
    <text evidence="1">The sequence shown here is derived from an EMBL/GenBank/DDBJ whole genome shotgun (WGS) entry which is preliminary data.</text>
</comment>
<organism evidence="1 2">
    <name type="scientific">Clostridium luticellarii</name>
    <dbReference type="NCBI Taxonomy" id="1691940"/>
    <lineage>
        <taxon>Bacteria</taxon>
        <taxon>Bacillati</taxon>
        <taxon>Bacillota</taxon>
        <taxon>Clostridia</taxon>
        <taxon>Eubacteriales</taxon>
        <taxon>Clostridiaceae</taxon>
        <taxon>Clostridium</taxon>
    </lineage>
</organism>
<dbReference type="EMBL" id="PVXP01000015">
    <property type="protein sequence ID" value="PRR85516.1"/>
    <property type="molecule type" value="Genomic_DNA"/>
</dbReference>
<reference evidence="1 2" key="1">
    <citation type="submission" date="2018-03" db="EMBL/GenBank/DDBJ databases">
        <title>Genome sequence of Clostridium luticellarii DSM 29923.</title>
        <authorList>
            <person name="Poehlein A."/>
            <person name="Daniel R."/>
        </authorList>
    </citation>
    <scope>NUCLEOTIDE SEQUENCE [LARGE SCALE GENOMIC DNA]</scope>
    <source>
        <strain evidence="1 2">DSM 29923</strain>
    </source>
</reference>
<accession>A0A2T0BNS1</accession>
<dbReference type="RefSeq" id="WP_106009024.1">
    <property type="nucleotide sequence ID" value="NZ_PVXP01000015.1"/>
</dbReference>
<keyword evidence="2" id="KW-1185">Reference proteome</keyword>
<dbReference type="Proteomes" id="UP000237798">
    <property type="component" value="Unassembled WGS sequence"/>
</dbReference>
<proteinExistence type="predicted"/>